<dbReference type="SUPFAM" id="SSF53335">
    <property type="entry name" value="S-adenosyl-L-methionine-dependent methyltransferases"/>
    <property type="match status" value="1"/>
</dbReference>
<dbReference type="GO" id="GO:0032259">
    <property type="term" value="P:methylation"/>
    <property type="evidence" value="ECO:0007669"/>
    <property type="project" value="UniProtKB-KW"/>
</dbReference>
<keyword evidence="2" id="KW-1185">Reference proteome</keyword>
<dbReference type="EMBL" id="JBDPZD010000006">
    <property type="protein sequence ID" value="MEO3693287.1"/>
    <property type="molecule type" value="Genomic_DNA"/>
</dbReference>
<evidence type="ECO:0000313" key="1">
    <source>
        <dbReference type="EMBL" id="MEO3693287.1"/>
    </source>
</evidence>
<keyword evidence="1" id="KW-0808">Transferase</keyword>
<protein>
    <submittedName>
        <fullName evidence="1">Methyltransferase domain-containing protein</fullName>
    </submittedName>
</protein>
<accession>A0ABV0G6D4</accession>
<sequence length="264" mass="29556">MALAHLHIQILMALRRGGYVGGGKTPNLLELGEQNWFGDVDANELPDIADQLGVPATLKKEVEAQLAETLETGGDWQRFHIAKLFYRLVYEHERYVAIDLNGSPGVALAYDLNSPVPLQGQFEVVTNFGTSEHVFNQYQVFKTMHEHCAPGGLMLHSVPNQGAYDHGFFNYQPTFFFDLCEANGYGAILLGHVDCSGTIHKLTEIRNRAAYVALAVQGRLSKESGLFAVLRMPESKQDFSPPRQGYYEGRLPDELAEAWRQMKR</sequence>
<organism evidence="1 2">
    <name type="scientific">Roseateles paludis</name>
    <dbReference type="NCBI Taxonomy" id="3145238"/>
    <lineage>
        <taxon>Bacteria</taxon>
        <taxon>Pseudomonadati</taxon>
        <taxon>Pseudomonadota</taxon>
        <taxon>Betaproteobacteria</taxon>
        <taxon>Burkholderiales</taxon>
        <taxon>Sphaerotilaceae</taxon>
        <taxon>Roseateles</taxon>
    </lineage>
</organism>
<dbReference type="Proteomes" id="UP001495147">
    <property type="component" value="Unassembled WGS sequence"/>
</dbReference>
<dbReference type="GO" id="GO:0008168">
    <property type="term" value="F:methyltransferase activity"/>
    <property type="evidence" value="ECO:0007669"/>
    <property type="project" value="UniProtKB-KW"/>
</dbReference>
<keyword evidence="1" id="KW-0489">Methyltransferase</keyword>
<reference evidence="1 2" key="1">
    <citation type="submission" date="2024-05" db="EMBL/GenBank/DDBJ databases">
        <title>Roseateles sp. DJS-2-20 16S ribosomal RNA gene Genome sequencing and assembly.</title>
        <authorList>
            <person name="Woo H."/>
        </authorList>
    </citation>
    <scope>NUCLEOTIDE SEQUENCE [LARGE SCALE GENOMIC DNA]</scope>
    <source>
        <strain evidence="1 2">DJS-2-20</strain>
    </source>
</reference>
<comment type="caution">
    <text evidence="1">The sequence shown here is derived from an EMBL/GenBank/DDBJ whole genome shotgun (WGS) entry which is preliminary data.</text>
</comment>
<dbReference type="Gene3D" id="3.40.50.150">
    <property type="entry name" value="Vaccinia Virus protein VP39"/>
    <property type="match status" value="1"/>
</dbReference>
<proteinExistence type="predicted"/>
<dbReference type="InterPro" id="IPR029063">
    <property type="entry name" value="SAM-dependent_MTases_sf"/>
</dbReference>
<name>A0ABV0G6D4_9BURK</name>
<gene>
    <name evidence="1" type="ORF">ABDJ85_17590</name>
</gene>
<evidence type="ECO:0000313" key="2">
    <source>
        <dbReference type="Proteomes" id="UP001495147"/>
    </source>
</evidence>
<dbReference type="Pfam" id="PF13489">
    <property type="entry name" value="Methyltransf_23"/>
    <property type="match status" value="1"/>
</dbReference>
<dbReference type="RefSeq" id="WP_347706098.1">
    <property type="nucleotide sequence ID" value="NZ_JBDPZD010000006.1"/>
</dbReference>